<accession>A0A285NEU5</accession>
<dbReference type="PROSITE" id="PS50883">
    <property type="entry name" value="EAL"/>
    <property type="match status" value="1"/>
</dbReference>
<dbReference type="CDD" id="cd01948">
    <property type="entry name" value="EAL"/>
    <property type="match status" value="1"/>
</dbReference>
<evidence type="ECO:0000256" key="4">
    <source>
        <dbReference type="ARBA" id="ARBA00022636"/>
    </source>
</evidence>
<keyword evidence="4" id="KW-0973">c-di-GMP</keyword>
<dbReference type="InterPro" id="IPR024744">
    <property type="entry name" value="CSS-motif_dom"/>
</dbReference>
<dbReference type="GO" id="GO:0005886">
    <property type="term" value="C:plasma membrane"/>
    <property type="evidence" value="ECO:0007669"/>
    <property type="project" value="UniProtKB-SubCell"/>
</dbReference>
<dbReference type="InterPro" id="IPR035919">
    <property type="entry name" value="EAL_sf"/>
</dbReference>
<keyword evidence="5" id="KW-0812">Transmembrane</keyword>
<evidence type="ECO:0000256" key="1">
    <source>
        <dbReference type="ARBA" id="ARBA00004651"/>
    </source>
</evidence>
<gene>
    <name evidence="12" type="ORF">SAMN06265368_1406</name>
</gene>
<dbReference type="GO" id="GO:0071111">
    <property type="term" value="F:cyclic-guanylate-specific phosphodiesterase activity"/>
    <property type="evidence" value="ECO:0007669"/>
    <property type="project" value="UniProtKB-EC"/>
</dbReference>
<keyword evidence="3" id="KW-1003">Cell membrane</keyword>
<evidence type="ECO:0000259" key="11">
    <source>
        <dbReference type="PROSITE" id="PS50883"/>
    </source>
</evidence>
<evidence type="ECO:0000313" key="12">
    <source>
        <dbReference type="EMBL" id="SNZ08022.1"/>
    </source>
</evidence>
<keyword evidence="13" id="KW-1185">Reference proteome</keyword>
<feature type="region of interest" description="Disordered" evidence="10">
    <location>
        <begin position="518"/>
        <end position="541"/>
    </location>
</feature>
<dbReference type="PANTHER" id="PTHR33121">
    <property type="entry name" value="CYCLIC DI-GMP PHOSPHODIESTERASE PDEF"/>
    <property type="match status" value="1"/>
</dbReference>
<evidence type="ECO:0000256" key="3">
    <source>
        <dbReference type="ARBA" id="ARBA00022475"/>
    </source>
</evidence>
<dbReference type="SUPFAM" id="SSF141868">
    <property type="entry name" value="EAL domain-like"/>
    <property type="match status" value="1"/>
</dbReference>
<evidence type="ECO:0000313" key="13">
    <source>
        <dbReference type="Proteomes" id="UP000219439"/>
    </source>
</evidence>
<reference evidence="12 13" key="1">
    <citation type="submission" date="2017-09" db="EMBL/GenBank/DDBJ databases">
        <authorList>
            <person name="Ehlers B."/>
            <person name="Leendertz F.H."/>
        </authorList>
    </citation>
    <scope>NUCLEOTIDE SEQUENCE [LARGE SCALE GENOMIC DNA]</scope>
    <source>
        <strain evidence="12 13">DSM 18289</strain>
    </source>
</reference>
<dbReference type="Proteomes" id="UP000219439">
    <property type="component" value="Unassembled WGS sequence"/>
</dbReference>
<dbReference type="RefSeq" id="WP_097152581.1">
    <property type="nucleotide sequence ID" value="NZ_OBEL01000001.1"/>
</dbReference>
<dbReference type="SMART" id="SM00052">
    <property type="entry name" value="EAL"/>
    <property type="match status" value="1"/>
</dbReference>
<evidence type="ECO:0000256" key="2">
    <source>
        <dbReference type="ARBA" id="ARBA00012282"/>
    </source>
</evidence>
<proteinExistence type="predicted"/>
<dbReference type="EC" id="3.1.4.52" evidence="2"/>
<sequence length="541" mass="58238">MIRNAKKIAAYMMAGVAGVAVLTFAAQSMLMWQGKRTAEADMQTSAQLMLDRASHASMSAIGVLDRLAQTTGLSCTTDHRFLLSDATRAVPWVDTIGLVDRNGNLVCTDIGQSSRQSGLLPNYQANAPEISLSLSGNEVGKLSLLVVRHISNGRRLVARVPGELLVLDPVRNDLRRYRTAMLSLGKNSPLYLHEPIQPSQDVAVSVRESSDYLPFEASISIPSAAVKASLSGVEKIINLFGLALGLAAIGAGYALGRYRPDEGDKILDALDNGEFEAYLQPIVDLNNGQISGCEVLARWNRPGGGSVLPHDFIPTAERFDLTREITCAIFEDARDLIAPIVDAGSDFKISFNLFSRQLADDSILSDIRHVFEGSQIAYENLVFEISDRVPLNDTDQAKRIIKKIQELGSQIAIDDVGAGHSGLYSLTEISVDILKLDKILVDSLKRGLVGAEVVNSLIELACSLDIGVVAEGVETEDQVEHLKKLGVSTAQGYLFSPALPGNAFVDLVMASRSQGKIAKAPAADDDDNMSVDESFEAQEAA</sequence>
<keyword evidence="7" id="KW-1133">Transmembrane helix</keyword>
<evidence type="ECO:0000256" key="9">
    <source>
        <dbReference type="ARBA" id="ARBA00034290"/>
    </source>
</evidence>
<evidence type="ECO:0000256" key="5">
    <source>
        <dbReference type="ARBA" id="ARBA00022692"/>
    </source>
</evidence>
<name>A0A285NEU5_9HYPH</name>
<dbReference type="InterPro" id="IPR050706">
    <property type="entry name" value="Cyclic-di-GMP_PDE-like"/>
</dbReference>
<organism evidence="12 13">
    <name type="scientific">Cohaesibacter gelatinilyticus</name>
    <dbReference type="NCBI Taxonomy" id="372072"/>
    <lineage>
        <taxon>Bacteria</taxon>
        <taxon>Pseudomonadati</taxon>
        <taxon>Pseudomonadota</taxon>
        <taxon>Alphaproteobacteria</taxon>
        <taxon>Hyphomicrobiales</taxon>
        <taxon>Cohaesibacteraceae</taxon>
    </lineage>
</organism>
<comment type="catalytic activity">
    <reaction evidence="9">
        <text>3',3'-c-di-GMP + H2O = 5'-phosphoguanylyl(3'-&gt;5')guanosine + H(+)</text>
        <dbReference type="Rhea" id="RHEA:24902"/>
        <dbReference type="ChEBI" id="CHEBI:15377"/>
        <dbReference type="ChEBI" id="CHEBI:15378"/>
        <dbReference type="ChEBI" id="CHEBI:58754"/>
        <dbReference type="ChEBI" id="CHEBI:58805"/>
        <dbReference type="EC" id="3.1.4.52"/>
    </reaction>
</comment>
<evidence type="ECO:0000256" key="10">
    <source>
        <dbReference type="SAM" id="MobiDB-lite"/>
    </source>
</evidence>
<evidence type="ECO:0000256" key="8">
    <source>
        <dbReference type="ARBA" id="ARBA00023136"/>
    </source>
</evidence>
<dbReference type="EMBL" id="OBEL01000001">
    <property type="protein sequence ID" value="SNZ08022.1"/>
    <property type="molecule type" value="Genomic_DNA"/>
</dbReference>
<evidence type="ECO:0000256" key="6">
    <source>
        <dbReference type="ARBA" id="ARBA00022801"/>
    </source>
</evidence>
<keyword evidence="6" id="KW-0378">Hydrolase</keyword>
<evidence type="ECO:0000256" key="7">
    <source>
        <dbReference type="ARBA" id="ARBA00022989"/>
    </source>
</evidence>
<dbReference type="Gene3D" id="3.20.20.450">
    <property type="entry name" value="EAL domain"/>
    <property type="match status" value="1"/>
</dbReference>
<dbReference type="InterPro" id="IPR001633">
    <property type="entry name" value="EAL_dom"/>
</dbReference>
<dbReference type="Pfam" id="PF00563">
    <property type="entry name" value="EAL"/>
    <property type="match status" value="1"/>
</dbReference>
<protein>
    <recommendedName>
        <fullName evidence="2">cyclic-guanylate-specific phosphodiesterase</fullName>
        <ecNumber evidence="2">3.1.4.52</ecNumber>
    </recommendedName>
</protein>
<dbReference type="AlphaFoldDB" id="A0A285NEU5"/>
<dbReference type="PANTHER" id="PTHR33121:SF79">
    <property type="entry name" value="CYCLIC DI-GMP PHOSPHODIESTERASE PDED-RELATED"/>
    <property type="match status" value="1"/>
</dbReference>
<keyword evidence="8" id="KW-0472">Membrane</keyword>
<dbReference type="Pfam" id="PF12792">
    <property type="entry name" value="CSS-motif"/>
    <property type="match status" value="1"/>
</dbReference>
<dbReference type="OrthoDB" id="9814202at2"/>
<feature type="domain" description="EAL" evidence="11">
    <location>
        <begin position="259"/>
        <end position="512"/>
    </location>
</feature>
<feature type="compositionally biased region" description="Acidic residues" evidence="10">
    <location>
        <begin position="523"/>
        <end position="541"/>
    </location>
</feature>
<comment type="subcellular location">
    <subcellularLocation>
        <location evidence="1">Cell membrane</location>
        <topology evidence="1">Multi-pass membrane protein</topology>
    </subcellularLocation>
</comment>